<dbReference type="RefSeq" id="WP_258826599.1">
    <property type="nucleotide sequence ID" value="NZ_JANUHA010000002.1"/>
</dbReference>
<evidence type="ECO:0000256" key="3">
    <source>
        <dbReference type="ARBA" id="ARBA00023125"/>
    </source>
</evidence>
<evidence type="ECO:0000313" key="6">
    <source>
        <dbReference type="Proteomes" id="UP001206572"/>
    </source>
</evidence>
<dbReference type="EC" id="3.1.21.-" evidence="5"/>
<dbReference type="GO" id="GO:0004519">
    <property type="term" value="F:endonuclease activity"/>
    <property type="evidence" value="ECO:0007669"/>
    <property type="project" value="UniProtKB-KW"/>
</dbReference>
<dbReference type="SUPFAM" id="SSF116734">
    <property type="entry name" value="DNA methylase specificity domain"/>
    <property type="match status" value="2"/>
</dbReference>
<evidence type="ECO:0000256" key="2">
    <source>
        <dbReference type="ARBA" id="ARBA00022747"/>
    </source>
</evidence>
<dbReference type="Gene3D" id="3.90.220.20">
    <property type="entry name" value="DNA methylase specificity domains"/>
    <property type="match status" value="2"/>
</dbReference>
<dbReference type="GO" id="GO:0016787">
    <property type="term" value="F:hydrolase activity"/>
    <property type="evidence" value="ECO:0007669"/>
    <property type="project" value="UniProtKB-KW"/>
</dbReference>
<accession>A0ABT2AH86</accession>
<keyword evidence="5" id="KW-0540">Nuclease</keyword>
<evidence type="ECO:0000256" key="1">
    <source>
        <dbReference type="ARBA" id="ARBA00010923"/>
    </source>
</evidence>
<comment type="similarity">
    <text evidence="1">Belongs to the type-I restriction system S methylase family.</text>
</comment>
<dbReference type="Proteomes" id="UP001206572">
    <property type="component" value="Unassembled WGS sequence"/>
</dbReference>
<comment type="caution">
    <text evidence="5">The sequence shown here is derived from an EMBL/GenBank/DDBJ whole genome shotgun (WGS) entry which is preliminary data.</text>
</comment>
<organism evidence="5 6">
    <name type="scientific">Massilia agri</name>
    <dbReference type="NCBI Taxonomy" id="1886785"/>
    <lineage>
        <taxon>Bacteria</taxon>
        <taxon>Pseudomonadati</taxon>
        <taxon>Pseudomonadota</taxon>
        <taxon>Betaproteobacteria</taxon>
        <taxon>Burkholderiales</taxon>
        <taxon>Oxalobacteraceae</taxon>
        <taxon>Telluria group</taxon>
        <taxon>Massilia</taxon>
    </lineage>
</organism>
<keyword evidence="3" id="KW-0238">DNA-binding</keyword>
<dbReference type="EMBL" id="JANUHA010000002">
    <property type="protein sequence ID" value="MCS0595546.1"/>
    <property type="molecule type" value="Genomic_DNA"/>
</dbReference>
<evidence type="ECO:0000259" key="4">
    <source>
        <dbReference type="Pfam" id="PF01420"/>
    </source>
</evidence>
<name>A0ABT2AH86_9BURK</name>
<keyword evidence="6" id="KW-1185">Reference proteome</keyword>
<gene>
    <name evidence="5" type="ORF">NX780_04230</name>
</gene>
<keyword evidence="2" id="KW-0680">Restriction system</keyword>
<keyword evidence="5" id="KW-0378">Hydrolase</keyword>
<feature type="domain" description="Type I restriction modification DNA specificity" evidence="4">
    <location>
        <begin position="79"/>
        <end position="188"/>
    </location>
</feature>
<sequence>MWPAEWLVSGVDDVRRDTKDGLATGPFGSSVSAKFFQNDGVPLIRGSNLSEAVGERLVEDDYVFVSEEKAAEFPRAVTRPGDLVFTCWGTIGQVGLIDGRARFDRYLISNKQMKLSPDPTKADSLFLYYLFKSPDLQAAISNVSIGSSVPGFNLGQLRGLRFPLPPLPEQKAIAAVLGALDDKIEQNRRTSRALDELAQATFKAWFVDFAPIKAKAAGQTSFPGMPSTVFAALADRLTDSPIGPAPEGWSVRALSQVCQIISGGTPKRSEAAYWGGDIPWYSIKDAPPNGEPWVYFTSEHISQAGLAGSAATLAPIGCTIISARGTVGRLGLVARPMAFNQSCYGLLPSDEVSYRHLYLLLREVVDELKQRSHGSVFDTITRQTFDTVNVVFPPPEVLAEFENVTAPWFDLLLALSNESDKLSELRDYLLPRLVSGAIRVKGHHV</sequence>
<dbReference type="Gene3D" id="1.10.287.1120">
    <property type="entry name" value="Bipartite methylase S protein"/>
    <property type="match status" value="1"/>
</dbReference>
<protein>
    <submittedName>
        <fullName evidence="5">Restriction endonuclease subunit S</fullName>
        <ecNumber evidence="5">3.1.21.-</ecNumber>
    </submittedName>
</protein>
<dbReference type="PANTHER" id="PTHR30408">
    <property type="entry name" value="TYPE-1 RESTRICTION ENZYME ECOKI SPECIFICITY PROTEIN"/>
    <property type="match status" value="1"/>
</dbReference>
<dbReference type="Pfam" id="PF01420">
    <property type="entry name" value="Methylase_S"/>
    <property type="match status" value="2"/>
</dbReference>
<dbReference type="InterPro" id="IPR044946">
    <property type="entry name" value="Restrct_endonuc_typeI_TRD_sf"/>
</dbReference>
<dbReference type="PANTHER" id="PTHR30408:SF13">
    <property type="entry name" value="TYPE I RESTRICTION ENZYME HINDI SPECIFICITY SUBUNIT"/>
    <property type="match status" value="1"/>
</dbReference>
<keyword evidence="5" id="KW-0255">Endonuclease</keyword>
<evidence type="ECO:0000313" key="5">
    <source>
        <dbReference type="EMBL" id="MCS0595546.1"/>
    </source>
</evidence>
<dbReference type="InterPro" id="IPR000055">
    <property type="entry name" value="Restrct_endonuc_typeI_TRD"/>
</dbReference>
<dbReference type="InterPro" id="IPR052021">
    <property type="entry name" value="Type-I_RS_S_subunit"/>
</dbReference>
<reference evidence="5 6" key="1">
    <citation type="submission" date="2022-08" db="EMBL/GenBank/DDBJ databases">
        <title>Reclassification of Massilia species as members of the genera Telluria, Duganella, Pseudoduganella, Mokoshia gen. nov. and Zemynaea gen. nov. using orthogonal and non-orthogonal genome-based approaches.</title>
        <authorList>
            <person name="Bowman J.P."/>
        </authorList>
    </citation>
    <scope>NUCLEOTIDE SEQUENCE [LARGE SCALE GENOMIC DNA]</scope>
    <source>
        <strain evidence="5 6">JCM 31661</strain>
    </source>
</reference>
<proteinExistence type="inferred from homology"/>
<feature type="domain" description="Type I restriction modification DNA specificity" evidence="4">
    <location>
        <begin position="246"/>
        <end position="396"/>
    </location>
</feature>
<dbReference type="CDD" id="cd17243">
    <property type="entry name" value="RMtype1_S_AchA6I-TRD2-CR2_like"/>
    <property type="match status" value="1"/>
</dbReference>